<dbReference type="AlphaFoldDB" id="A0A1F5YTA2"/>
<dbReference type="CDD" id="cd00805">
    <property type="entry name" value="TyrRS_core"/>
    <property type="match status" value="1"/>
</dbReference>
<name>A0A1F5YTA2_9BACT</name>
<evidence type="ECO:0000256" key="3">
    <source>
        <dbReference type="ARBA" id="ARBA00022741"/>
    </source>
</evidence>
<dbReference type="EC" id="6.1.1.1" evidence="1 8"/>
<dbReference type="PANTHER" id="PTHR11766">
    <property type="entry name" value="TYROSYL-TRNA SYNTHETASE"/>
    <property type="match status" value="1"/>
</dbReference>
<evidence type="ECO:0000256" key="9">
    <source>
        <dbReference type="RuleBase" id="RU363036"/>
    </source>
</evidence>
<keyword evidence="4 9" id="KW-0067">ATP-binding</keyword>
<proteinExistence type="inferred from homology"/>
<accession>A0A1F5YTA2</accession>
<dbReference type="GO" id="GO:0003723">
    <property type="term" value="F:RNA binding"/>
    <property type="evidence" value="ECO:0007669"/>
    <property type="project" value="InterPro"/>
</dbReference>
<evidence type="ECO:0000256" key="6">
    <source>
        <dbReference type="ARBA" id="ARBA00023146"/>
    </source>
</evidence>
<evidence type="ECO:0000256" key="2">
    <source>
        <dbReference type="ARBA" id="ARBA00022598"/>
    </source>
</evidence>
<dbReference type="InterPro" id="IPR036986">
    <property type="entry name" value="S4_RNA-bd_sf"/>
</dbReference>
<keyword evidence="2 9" id="KW-0436">Ligase</keyword>
<dbReference type="GO" id="GO:0005829">
    <property type="term" value="C:cytosol"/>
    <property type="evidence" value="ECO:0007669"/>
    <property type="project" value="TreeGrafter"/>
</dbReference>
<dbReference type="SUPFAM" id="SSF55174">
    <property type="entry name" value="Alpha-L RNA-binding motif"/>
    <property type="match status" value="1"/>
</dbReference>
<protein>
    <recommendedName>
        <fullName evidence="1 8">Tyrosine--tRNA ligase</fullName>
        <ecNumber evidence="1 8">6.1.1.1</ecNumber>
    </recommendedName>
</protein>
<dbReference type="PANTHER" id="PTHR11766:SF1">
    <property type="entry name" value="TYROSINE--TRNA LIGASE"/>
    <property type="match status" value="1"/>
</dbReference>
<dbReference type="GO" id="GO:0004831">
    <property type="term" value="F:tyrosine-tRNA ligase activity"/>
    <property type="evidence" value="ECO:0007669"/>
    <property type="project" value="UniProtKB-UniRule"/>
</dbReference>
<organism evidence="10 11">
    <name type="scientific">Candidatus Gottesmanbacteria bacterium RBG_16_37_8</name>
    <dbReference type="NCBI Taxonomy" id="1798371"/>
    <lineage>
        <taxon>Bacteria</taxon>
        <taxon>Candidatus Gottesmaniibacteriota</taxon>
    </lineage>
</organism>
<comment type="catalytic activity">
    <reaction evidence="7">
        <text>tRNA(Tyr) + L-tyrosine + ATP = L-tyrosyl-tRNA(Tyr) + AMP + diphosphate + H(+)</text>
        <dbReference type="Rhea" id="RHEA:10220"/>
        <dbReference type="Rhea" id="RHEA-COMP:9706"/>
        <dbReference type="Rhea" id="RHEA-COMP:9707"/>
        <dbReference type="ChEBI" id="CHEBI:15378"/>
        <dbReference type="ChEBI" id="CHEBI:30616"/>
        <dbReference type="ChEBI" id="CHEBI:33019"/>
        <dbReference type="ChEBI" id="CHEBI:58315"/>
        <dbReference type="ChEBI" id="CHEBI:78442"/>
        <dbReference type="ChEBI" id="CHEBI:78536"/>
        <dbReference type="ChEBI" id="CHEBI:456215"/>
        <dbReference type="EC" id="6.1.1.1"/>
    </reaction>
</comment>
<gene>
    <name evidence="10" type="ORF">A2W14_07240</name>
</gene>
<evidence type="ECO:0000256" key="4">
    <source>
        <dbReference type="ARBA" id="ARBA00022840"/>
    </source>
</evidence>
<dbReference type="InterPro" id="IPR002305">
    <property type="entry name" value="aa-tRNA-synth_Ic"/>
</dbReference>
<dbReference type="EMBL" id="MFJA01000037">
    <property type="protein sequence ID" value="OGG03197.1"/>
    <property type="molecule type" value="Genomic_DNA"/>
</dbReference>
<dbReference type="Pfam" id="PF00579">
    <property type="entry name" value="tRNA-synt_1b"/>
    <property type="match status" value="1"/>
</dbReference>
<keyword evidence="3 9" id="KW-0547">Nucleotide-binding</keyword>
<dbReference type="InterPro" id="IPR024088">
    <property type="entry name" value="Tyr-tRNA-ligase_bac-type"/>
</dbReference>
<sequence>MDKIDEILNRGVANIIPSHEALEKELKSGKKLNIYLGIDPTFVKLHLGNAVPLRKIEQFANAGHNVTFLIGDYTALIGDTSDKDSERPSLTKEQIGENFKTYKKQAEKVLDFSKVKVRYNSEWLGKLTYEEMIKLTKNFSLGDFLSRELIKKRLNEGKYINLSEVLYPVAQGYDSFSMDTDVQVGGTDQTFNMQAGRTLIKNWKSKESFVLATPMLEGTDGRKMSKSYGNAIWLDDNAFDMYTKVMAINDDLIVQYYLLATAVPMDKVSQIEKELKKGTNPMQIKKDLAFEIVKELYNEEDARRAKENFEKTVQKGETPTEIPEIKFKKNQKIEDLLVEKDIVTSKSEIKRLGEQGGLALDGKRIKSDEVAKEGILKIGKTRHYRLISA</sequence>
<dbReference type="Proteomes" id="UP000176665">
    <property type="component" value="Unassembled WGS sequence"/>
</dbReference>
<comment type="caution">
    <text evidence="10">The sequence shown here is derived from an EMBL/GenBank/DDBJ whole genome shotgun (WGS) entry which is preliminary data.</text>
</comment>
<dbReference type="GO" id="GO:0006437">
    <property type="term" value="P:tyrosyl-tRNA aminoacylation"/>
    <property type="evidence" value="ECO:0007669"/>
    <property type="project" value="UniProtKB-UniRule"/>
</dbReference>
<evidence type="ECO:0000256" key="7">
    <source>
        <dbReference type="ARBA" id="ARBA00048248"/>
    </source>
</evidence>
<dbReference type="STRING" id="1798371.A2W14_07240"/>
<evidence type="ECO:0000256" key="5">
    <source>
        <dbReference type="ARBA" id="ARBA00022917"/>
    </source>
</evidence>
<dbReference type="GO" id="GO:0005524">
    <property type="term" value="F:ATP binding"/>
    <property type="evidence" value="ECO:0007669"/>
    <property type="project" value="UniProtKB-KW"/>
</dbReference>
<evidence type="ECO:0000256" key="8">
    <source>
        <dbReference type="NCBIfam" id="TIGR00234"/>
    </source>
</evidence>
<dbReference type="Gene3D" id="3.40.50.620">
    <property type="entry name" value="HUPs"/>
    <property type="match status" value="1"/>
</dbReference>
<dbReference type="Gene3D" id="3.10.290.10">
    <property type="entry name" value="RNA-binding S4 domain"/>
    <property type="match status" value="1"/>
</dbReference>
<dbReference type="NCBIfam" id="TIGR00234">
    <property type="entry name" value="tyrS"/>
    <property type="match status" value="1"/>
</dbReference>
<dbReference type="InterPro" id="IPR014729">
    <property type="entry name" value="Rossmann-like_a/b/a_fold"/>
</dbReference>
<evidence type="ECO:0000256" key="1">
    <source>
        <dbReference type="ARBA" id="ARBA00013160"/>
    </source>
</evidence>
<keyword evidence="5 9" id="KW-0648">Protein biosynthesis</keyword>
<evidence type="ECO:0000313" key="11">
    <source>
        <dbReference type="Proteomes" id="UP000176665"/>
    </source>
</evidence>
<keyword evidence="6 9" id="KW-0030">Aminoacyl-tRNA synthetase</keyword>
<dbReference type="PRINTS" id="PR01040">
    <property type="entry name" value="TRNASYNTHTYR"/>
</dbReference>
<dbReference type="Gene3D" id="1.10.240.10">
    <property type="entry name" value="Tyrosyl-Transfer RNA Synthetase"/>
    <property type="match status" value="1"/>
</dbReference>
<reference evidence="10 11" key="1">
    <citation type="journal article" date="2016" name="Nat. Commun.">
        <title>Thousands of microbial genomes shed light on interconnected biogeochemical processes in an aquifer system.</title>
        <authorList>
            <person name="Anantharaman K."/>
            <person name="Brown C.T."/>
            <person name="Hug L.A."/>
            <person name="Sharon I."/>
            <person name="Castelle C.J."/>
            <person name="Probst A.J."/>
            <person name="Thomas B.C."/>
            <person name="Singh A."/>
            <person name="Wilkins M.J."/>
            <person name="Karaoz U."/>
            <person name="Brodie E.L."/>
            <person name="Williams K.H."/>
            <person name="Hubbard S.S."/>
            <person name="Banfield J.F."/>
        </authorList>
    </citation>
    <scope>NUCLEOTIDE SEQUENCE [LARGE SCALE GENOMIC DNA]</scope>
</reference>
<dbReference type="InterPro" id="IPR002307">
    <property type="entry name" value="Tyr-tRNA-ligase"/>
</dbReference>
<evidence type="ECO:0000313" key="10">
    <source>
        <dbReference type="EMBL" id="OGG03197.1"/>
    </source>
</evidence>
<dbReference type="SUPFAM" id="SSF52374">
    <property type="entry name" value="Nucleotidylyl transferase"/>
    <property type="match status" value="1"/>
</dbReference>
<comment type="similarity">
    <text evidence="9">Belongs to the class-I aminoacyl-tRNA synthetase family.</text>
</comment>